<gene>
    <name evidence="2" type="ORF">UFOPK2810_01399</name>
</gene>
<evidence type="ECO:0000256" key="1">
    <source>
        <dbReference type="SAM" id="MobiDB-lite"/>
    </source>
</evidence>
<sequence>MAACSTSWEGAGDPDGSTAADGVGDGVGVAEAVARGVALGRMMLGTVGVRGASGRTESRGSCRGGRITMPTILSVETSANGRMVAIRVSCPAVPATLTTSPMGIPGE</sequence>
<name>A0A6J6UTI1_9ZZZZ</name>
<dbReference type="AlphaFoldDB" id="A0A6J6UTI1"/>
<evidence type="ECO:0000313" key="2">
    <source>
        <dbReference type="EMBL" id="CAB4761919.1"/>
    </source>
</evidence>
<dbReference type="EMBL" id="CAEZYZ010000265">
    <property type="protein sequence ID" value="CAB4761919.1"/>
    <property type="molecule type" value="Genomic_DNA"/>
</dbReference>
<proteinExistence type="predicted"/>
<protein>
    <submittedName>
        <fullName evidence="2">Unannotated protein</fullName>
    </submittedName>
</protein>
<feature type="region of interest" description="Disordered" evidence="1">
    <location>
        <begin position="1"/>
        <end position="24"/>
    </location>
</feature>
<organism evidence="2">
    <name type="scientific">freshwater metagenome</name>
    <dbReference type="NCBI Taxonomy" id="449393"/>
    <lineage>
        <taxon>unclassified sequences</taxon>
        <taxon>metagenomes</taxon>
        <taxon>ecological metagenomes</taxon>
    </lineage>
</organism>
<accession>A0A6J6UTI1</accession>
<reference evidence="2" key="1">
    <citation type="submission" date="2020-05" db="EMBL/GenBank/DDBJ databases">
        <authorList>
            <person name="Chiriac C."/>
            <person name="Salcher M."/>
            <person name="Ghai R."/>
            <person name="Kavagutti S V."/>
        </authorList>
    </citation>
    <scope>NUCLEOTIDE SEQUENCE</scope>
</reference>